<name>A0ABZ1RD00_9ACTN</name>
<reference evidence="2" key="1">
    <citation type="submission" date="2022-10" db="EMBL/GenBank/DDBJ databases">
        <title>The complete genomes of actinobacterial strains from the NBC collection.</title>
        <authorList>
            <person name="Joergensen T.S."/>
            <person name="Alvarez Arevalo M."/>
            <person name="Sterndorff E.B."/>
            <person name="Faurdal D."/>
            <person name="Vuksanovic O."/>
            <person name="Mourched A.-S."/>
            <person name="Charusanti P."/>
            <person name="Shaw S."/>
            <person name="Blin K."/>
            <person name="Weber T."/>
        </authorList>
    </citation>
    <scope>NUCLEOTIDE SEQUENCE</scope>
    <source>
        <strain evidence="2">NBC_00302</strain>
    </source>
</reference>
<protein>
    <submittedName>
        <fullName evidence="2">Uncharacterized protein</fullName>
    </submittedName>
</protein>
<dbReference type="RefSeq" id="WP_328738083.1">
    <property type="nucleotide sequence ID" value="NZ_CP108038.1"/>
</dbReference>
<dbReference type="EMBL" id="CP108038">
    <property type="protein sequence ID" value="WUN92587.1"/>
    <property type="molecule type" value="Genomic_DNA"/>
</dbReference>
<dbReference type="GeneID" id="93759375"/>
<feature type="region of interest" description="Disordered" evidence="1">
    <location>
        <begin position="36"/>
        <end position="62"/>
    </location>
</feature>
<proteinExistence type="predicted"/>
<feature type="region of interest" description="Disordered" evidence="1">
    <location>
        <begin position="105"/>
        <end position="141"/>
    </location>
</feature>
<evidence type="ECO:0000313" key="2">
    <source>
        <dbReference type="EMBL" id="WUN92587.1"/>
    </source>
</evidence>
<accession>A0ABZ1RD00</accession>
<organism evidence="2 3">
    <name type="scientific">Streptomyces bobili</name>
    <dbReference type="NCBI Taxonomy" id="67280"/>
    <lineage>
        <taxon>Bacteria</taxon>
        <taxon>Bacillati</taxon>
        <taxon>Actinomycetota</taxon>
        <taxon>Actinomycetes</taxon>
        <taxon>Kitasatosporales</taxon>
        <taxon>Streptomycetaceae</taxon>
        <taxon>Streptomyces</taxon>
    </lineage>
</organism>
<sequence length="141" mass="14731">MTNQLGLVQLLADEALDAEGERTAFGLRVETGVGVEGVGEERRDQVDDDPGQPGPVGGPVGVALRGQLRQKLDQQRADAVPPGQLAAHQLVDSVEAGRQLRLGISRPTPACAESGGSLTPDSQSKGREVSTTHRSYGPNSL</sequence>
<keyword evidence="3" id="KW-1185">Reference proteome</keyword>
<dbReference type="Proteomes" id="UP001432071">
    <property type="component" value="Chromosome"/>
</dbReference>
<evidence type="ECO:0000313" key="3">
    <source>
        <dbReference type="Proteomes" id="UP001432071"/>
    </source>
</evidence>
<feature type="compositionally biased region" description="Polar residues" evidence="1">
    <location>
        <begin position="132"/>
        <end position="141"/>
    </location>
</feature>
<evidence type="ECO:0000256" key="1">
    <source>
        <dbReference type="SAM" id="MobiDB-lite"/>
    </source>
</evidence>
<gene>
    <name evidence="2" type="ORF">OHT53_00380</name>
</gene>